<dbReference type="SUPFAM" id="SSF55205">
    <property type="entry name" value="EPT/RTPC-like"/>
    <property type="match status" value="1"/>
</dbReference>
<proteinExistence type="inferred from homology"/>
<accession>A0ABV3DNZ1</accession>
<evidence type="ECO:0000313" key="9">
    <source>
        <dbReference type="EMBL" id="MEU8137470.1"/>
    </source>
</evidence>
<feature type="binding site" evidence="7">
    <location>
        <position position="122"/>
    </location>
    <ligand>
        <name>phosphoenolpyruvate</name>
        <dbReference type="ChEBI" id="CHEBI:58702"/>
    </ligand>
</feature>
<dbReference type="GO" id="GO:0003866">
    <property type="term" value="F:3-phosphoshikimate 1-carboxyvinyltransferase activity"/>
    <property type="evidence" value="ECO:0007669"/>
    <property type="project" value="UniProtKB-EC"/>
</dbReference>
<dbReference type="EC" id="2.5.1.19" evidence="7"/>
<feature type="active site" description="Proton acceptor" evidence="7">
    <location>
        <position position="312"/>
    </location>
</feature>
<evidence type="ECO:0000256" key="3">
    <source>
        <dbReference type="ARBA" id="ARBA00022605"/>
    </source>
</evidence>
<feature type="binding site" evidence="7">
    <location>
        <position position="94"/>
    </location>
    <ligand>
        <name>phosphoenolpyruvate</name>
        <dbReference type="ChEBI" id="CHEBI:58702"/>
    </ligand>
</feature>
<comment type="caution">
    <text evidence="7">Lacks conserved residue(s) required for the propagation of feature annotation.</text>
</comment>
<comment type="subunit">
    <text evidence="7">Monomer.</text>
</comment>
<feature type="binding site" evidence="7">
    <location>
        <position position="30"/>
    </location>
    <ligand>
        <name>3-phosphoshikimate</name>
        <dbReference type="ChEBI" id="CHEBI:145989"/>
    </ligand>
</feature>
<feature type="binding site" evidence="7">
    <location>
        <position position="169"/>
    </location>
    <ligand>
        <name>3-phosphoshikimate</name>
        <dbReference type="ChEBI" id="CHEBI:145989"/>
    </ligand>
</feature>
<dbReference type="InterPro" id="IPR001986">
    <property type="entry name" value="Enolpyruvate_Tfrase_dom"/>
</dbReference>
<dbReference type="PANTHER" id="PTHR21090:SF5">
    <property type="entry name" value="PENTAFUNCTIONAL AROM POLYPEPTIDE"/>
    <property type="match status" value="1"/>
</dbReference>
<dbReference type="NCBIfam" id="TIGR01356">
    <property type="entry name" value="aroA"/>
    <property type="match status" value="1"/>
</dbReference>
<evidence type="ECO:0000256" key="2">
    <source>
        <dbReference type="ARBA" id="ARBA00009948"/>
    </source>
</evidence>
<dbReference type="InterPro" id="IPR036968">
    <property type="entry name" value="Enolpyruvate_Tfrase_sf"/>
</dbReference>
<comment type="function">
    <text evidence="7">Catalyzes the transfer of the enolpyruvyl moiety of phosphoenolpyruvate (PEP) to the 5-hydroxyl of shikimate-3-phosphate (S3P) to produce enolpyruvyl shikimate-3-phosphate and inorganic phosphate.</text>
</comment>
<protein>
    <recommendedName>
        <fullName evidence="7">3-phosphoshikimate 1-carboxyvinyltransferase</fullName>
        <ecNumber evidence="7">2.5.1.19</ecNumber>
    </recommendedName>
    <alternativeName>
        <fullName evidence="7">5-enolpyruvylshikimate-3-phosphate synthase</fullName>
        <shortName evidence="7">EPSP synthase</shortName>
        <shortName evidence="7">EPSPS</shortName>
    </alternativeName>
</protein>
<dbReference type="PROSITE" id="PS00104">
    <property type="entry name" value="EPSP_SYNTHASE_1"/>
    <property type="match status" value="1"/>
</dbReference>
<comment type="caution">
    <text evidence="9">The sequence shown here is derived from an EMBL/GenBank/DDBJ whole genome shotgun (WGS) entry which is preliminary data.</text>
</comment>
<comment type="catalytic activity">
    <reaction evidence="6">
        <text>3-phosphoshikimate + phosphoenolpyruvate = 5-O-(1-carboxyvinyl)-3-phosphoshikimate + phosphate</text>
        <dbReference type="Rhea" id="RHEA:21256"/>
        <dbReference type="ChEBI" id="CHEBI:43474"/>
        <dbReference type="ChEBI" id="CHEBI:57701"/>
        <dbReference type="ChEBI" id="CHEBI:58702"/>
        <dbReference type="ChEBI" id="CHEBI:145989"/>
        <dbReference type="EC" id="2.5.1.19"/>
    </reaction>
    <physiologicalReaction direction="left-to-right" evidence="6">
        <dbReference type="Rhea" id="RHEA:21257"/>
    </physiologicalReaction>
</comment>
<reference evidence="9 10" key="1">
    <citation type="submission" date="2024-06" db="EMBL/GenBank/DDBJ databases">
        <title>The Natural Products Discovery Center: Release of the First 8490 Sequenced Strains for Exploring Actinobacteria Biosynthetic Diversity.</title>
        <authorList>
            <person name="Kalkreuter E."/>
            <person name="Kautsar S.A."/>
            <person name="Yang D."/>
            <person name="Bader C.D."/>
            <person name="Teijaro C.N."/>
            <person name="Fluegel L."/>
            <person name="Davis C.M."/>
            <person name="Simpson J.R."/>
            <person name="Lauterbach L."/>
            <person name="Steele A.D."/>
            <person name="Gui C."/>
            <person name="Meng S."/>
            <person name="Li G."/>
            <person name="Viehrig K."/>
            <person name="Ye F."/>
            <person name="Su P."/>
            <person name="Kiefer A.F."/>
            <person name="Nichols A."/>
            <person name="Cepeda A.J."/>
            <person name="Yan W."/>
            <person name="Fan B."/>
            <person name="Jiang Y."/>
            <person name="Adhikari A."/>
            <person name="Zheng C.-J."/>
            <person name="Schuster L."/>
            <person name="Cowan T.M."/>
            <person name="Smanski M.J."/>
            <person name="Chevrette M.G."/>
            <person name="De Carvalho L.P.S."/>
            <person name="Shen B."/>
        </authorList>
    </citation>
    <scope>NUCLEOTIDE SEQUENCE [LARGE SCALE GENOMIC DNA]</scope>
    <source>
        <strain evidence="9 10">NPDC048946</strain>
    </source>
</reference>
<dbReference type="HAMAP" id="MF_00210">
    <property type="entry name" value="EPSP_synth"/>
    <property type="match status" value="1"/>
</dbReference>
<feature type="binding site" evidence="7">
    <location>
        <position position="25"/>
    </location>
    <ligand>
        <name>3-phosphoshikimate</name>
        <dbReference type="ChEBI" id="CHEBI:145989"/>
    </ligand>
</feature>
<feature type="binding site" evidence="7">
    <location>
        <position position="409"/>
    </location>
    <ligand>
        <name>phosphoenolpyruvate</name>
        <dbReference type="ChEBI" id="CHEBI:58702"/>
    </ligand>
</feature>
<keyword evidence="5 7" id="KW-0057">Aromatic amino acid biosynthesis</keyword>
<feature type="binding site" evidence="7">
    <location>
        <position position="197"/>
    </location>
    <ligand>
        <name>3-phosphoshikimate</name>
        <dbReference type="ChEBI" id="CHEBI:145989"/>
    </ligand>
</feature>
<evidence type="ECO:0000313" key="10">
    <source>
        <dbReference type="Proteomes" id="UP001551482"/>
    </source>
</evidence>
<keyword evidence="4 7" id="KW-0808">Transferase</keyword>
<dbReference type="Gene3D" id="3.65.10.10">
    <property type="entry name" value="Enolpyruvate transferase domain"/>
    <property type="match status" value="2"/>
</dbReference>
<dbReference type="RefSeq" id="WP_358359410.1">
    <property type="nucleotide sequence ID" value="NZ_JBEZFP010000089.1"/>
</dbReference>
<dbReference type="Proteomes" id="UP001551482">
    <property type="component" value="Unassembled WGS sequence"/>
</dbReference>
<feature type="binding site" evidence="7">
    <location>
        <position position="170"/>
    </location>
    <ligand>
        <name>3-phosphoshikimate</name>
        <dbReference type="ChEBI" id="CHEBI:145989"/>
    </ligand>
</feature>
<feature type="binding site" evidence="7">
    <location>
        <position position="312"/>
    </location>
    <ligand>
        <name>3-phosphoshikimate</name>
        <dbReference type="ChEBI" id="CHEBI:145989"/>
    </ligand>
</feature>
<feature type="binding site" evidence="7">
    <location>
        <position position="339"/>
    </location>
    <ligand>
        <name>3-phosphoshikimate</name>
        <dbReference type="ChEBI" id="CHEBI:145989"/>
    </ligand>
</feature>
<comment type="similarity">
    <text evidence="2 7">Belongs to the EPSP synthase family.</text>
</comment>
<feature type="binding site" evidence="7">
    <location>
        <position position="170"/>
    </location>
    <ligand>
        <name>phosphoenolpyruvate</name>
        <dbReference type="ChEBI" id="CHEBI:58702"/>
    </ligand>
</feature>
<feature type="domain" description="Enolpyruvate transferase" evidence="8">
    <location>
        <begin position="12"/>
        <end position="415"/>
    </location>
</feature>
<dbReference type="PIRSF" id="PIRSF000505">
    <property type="entry name" value="EPSPS"/>
    <property type="match status" value="1"/>
</dbReference>
<feature type="binding site" evidence="7">
    <location>
        <position position="384"/>
    </location>
    <ligand>
        <name>phosphoenolpyruvate</name>
        <dbReference type="ChEBI" id="CHEBI:58702"/>
    </ligand>
</feature>
<evidence type="ECO:0000256" key="5">
    <source>
        <dbReference type="ARBA" id="ARBA00023141"/>
    </source>
</evidence>
<comment type="pathway">
    <text evidence="1 7">Metabolic intermediate biosynthesis; chorismate biosynthesis; chorismate from D-erythrose 4-phosphate and phosphoenolpyruvate: step 6/7.</text>
</comment>
<comment type="subcellular location">
    <subcellularLocation>
        <location evidence="7">Cytoplasm</location>
    </subcellularLocation>
</comment>
<dbReference type="Pfam" id="PF00275">
    <property type="entry name" value="EPSP_synthase"/>
    <property type="match status" value="1"/>
</dbReference>
<gene>
    <name evidence="7 9" type="primary">aroA</name>
    <name evidence="9" type="ORF">AB0C36_28660</name>
</gene>
<dbReference type="EMBL" id="JBEZFP010000089">
    <property type="protein sequence ID" value="MEU8137470.1"/>
    <property type="molecule type" value="Genomic_DNA"/>
</dbReference>
<name>A0ABV3DNZ1_9ACTN</name>
<evidence type="ECO:0000256" key="7">
    <source>
        <dbReference type="HAMAP-Rule" id="MF_00210"/>
    </source>
</evidence>
<feature type="binding site" evidence="7">
    <location>
        <position position="343"/>
    </location>
    <ligand>
        <name>phosphoenolpyruvate</name>
        <dbReference type="ChEBI" id="CHEBI:58702"/>
    </ligand>
</feature>
<dbReference type="CDD" id="cd01556">
    <property type="entry name" value="EPSP_synthase"/>
    <property type="match status" value="1"/>
</dbReference>
<feature type="binding site" evidence="7">
    <location>
        <position position="25"/>
    </location>
    <ligand>
        <name>phosphoenolpyruvate</name>
        <dbReference type="ChEBI" id="CHEBI:58702"/>
    </ligand>
</feature>
<keyword evidence="7" id="KW-0963">Cytoplasm</keyword>
<dbReference type="InterPro" id="IPR023193">
    <property type="entry name" value="EPSP_synthase_CS"/>
</dbReference>
<evidence type="ECO:0000256" key="1">
    <source>
        <dbReference type="ARBA" id="ARBA00004811"/>
    </source>
</evidence>
<keyword evidence="3 7" id="KW-0028">Amino-acid biosynthesis</keyword>
<sequence length="434" mass="45184">MTPPLWPAPVASAPVDAVVALPGSKSVTNRALVLAALADGPGYVRRPLRSRDTTLMAAGLRAMGVAVEETAEGDWRVVPAPLRGPARVDVGNAGTVMRFLPPLSTLAEGPIRFEGDPRAYERPLDAVILALRDLGADVDDGGAGRLPMTVRGTGGLRGGIVEIDASSSSQFVSALLLSGARFANGVEVRHVGTSVPSTPHIEMTVAMLRAAGVRVDHAEPDVWRVAPGPIAARDVVVEPDLSNAAPFMAAALVAGGTVTIRDWPRETTQPGDWLRDLFTRMGGSCEFTAEGLRFTGTGEVHGIDADLHDVGELTPTIAAVAALADSPSRLTGIAHLRMHETDRLAALAKEINNLGGDVTDTADGLEIRPRPLRAGAFQTYDDHRIATAAAVIGLVVPGVEVENIATTAKTLPDFPLLWSALLGQAAGPEAATAS</sequence>
<keyword evidence="10" id="KW-1185">Reference proteome</keyword>
<dbReference type="PANTHER" id="PTHR21090">
    <property type="entry name" value="AROM/DEHYDROQUINATE SYNTHASE"/>
    <property type="match status" value="1"/>
</dbReference>
<dbReference type="InterPro" id="IPR006264">
    <property type="entry name" value="EPSP_synthase"/>
</dbReference>
<evidence type="ECO:0000256" key="6">
    <source>
        <dbReference type="ARBA" id="ARBA00044633"/>
    </source>
</evidence>
<feature type="binding site" evidence="7">
    <location>
        <position position="168"/>
    </location>
    <ligand>
        <name>3-phosphoshikimate</name>
        <dbReference type="ChEBI" id="CHEBI:145989"/>
    </ligand>
</feature>
<evidence type="ECO:0000259" key="8">
    <source>
        <dbReference type="Pfam" id="PF00275"/>
    </source>
</evidence>
<dbReference type="InterPro" id="IPR013792">
    <property type="entry name" value="RNA3'P_cycl/enolpyr_Trfase_a/b"/>
</dbReference>
<feature type="binding site" evidence="7">
    <location>
        <position position="26"/>
    </location>
    <ligand>
        <name>3-phosphoshikimate</name>
        <dbReference type="ChEBI" id="CHEBI:145989"/>
    </ligand>
</feature>
<dbReference type="PROSITE" id="PS00885">
    <property type="entry name" value="EPSP_SYNTHASE_2"/>
    <property type="match status" value="1"/>
</dbReference>
<organism evidence="9 10">
    <name type="scientific">Streptodolium elevatio</name>
    <dbReference type="NCBI Taxonomy" id="3157996"/>
    <lineage>
        <taxon>Bacteria</taxon>
        <taxon>Bacillati</taxon>
        <taxon>Actinomycetota</taxon>
        <taxon>Actinomycetes</taxon>
        <taxon>Kitasatosporales</taxon>
        <taxon>Streptomycetaceae</taxon>
        <taxon>Streptodolium</taxon>
    </lineage>
</organism>
<evidence type="ECO:0000256" key="4">
    <source>
        <dbReference type="ARBA" id="ARBA00022679"/>
    </source>
</evidence>